<dbReference type="Pfam" id="PF06908">
    <property type="entry name" value="YpsA"/>
    <property type="match status" value="1"/>
</dbReference>
<dbReference type="AlphaFoldDB" id="A0A1Q8QS28"/>
<comment type="caution">
    <text evidence="1">The sequence shown here is derived from an EMBL/GenBank/DDBJ whole genome shotgun (WGS) entry which is preliminary data.</text>
</comment>
<proteinExistence type="predicted"/>
<protein>
    <submittedName>
        <fullName evidence="1">Uncharacterized protein</fullName>
    </submittedName>
</protein>
<dbReference type="Proteomes" id="UP000186102">
    <property type="component" value="Unassembled WGS sequence"/>
</dbReference>
<accession>A0A1Q8QS28</accession>
<name>A0A1Q8QS28_9FIRM</name>
<gene>
    <name evidence="1" type="ORF">DSOL_3244</name>
</gene>
<sequence length="64" mass="7159">MDITSCAFVGYHPLRFGYDEEDSLCISIKQKMLLQILALYENGVTDFCTSCEVGASMWAAEMVL</sequence>
<organism evidence="1 2">
    <name type="scientific">Desulfosporosinus metallidurans</name>
    <dbReference type="NCBI Taxonomy" id="1888891"/>
    <lineage>
        <taxon>Bacteria</taxon>
        <taxon>Bacillati</taxon>
        <taxon>Bacillota</taxon>
        <taxon>Clostridia</taxon>
        <taxon>Eubacteriales</taxon>
        <taxon>Desulfitobacteriaceae</taxon>
        <taxon>Desulfosporosinus</taxon>
    </lineage>
</organism>
<reference evidence="1 2" key="1">
    <citation type="submission" date="2016-09" db="EMBL/GenBank/DDBJ databases">
        <title>Complete genome of Desulfosporosinus sp. OL.</title>
        <authorList>
            <person name="Mardanov A."/>
            <person name="Beletsky A."/>
            <person name="Panova A."/>
            <person name="Karnachuk O."/>
            <person name="Ravin N."/>
        </authorList>
    </citation>
    <scope>NUCLEOTIDE SEQUENCE [LARGE SCALE GENOMIC DNA]</scope>
    <source>
        <strain evidence="1 2">OL</strain>
    </source>
</reference>
<dbReference type="Gene3D" id="3.40.50.450">
    <property type="match status" value="1"/>
</dbReference>
<dbReference type="OrthoDB" id="1795759at2"/>
<dbReference type="InterPro" id="IPR010697">
    <property type="entry name" value="YspA"/>
</dbReference>
<evidence type="ECO:0000313" key="2">
    <source>
        <dbReference type="Proteomes" id="UP000186102"/>
    </source>
</evidence>
<dbReference type="STRING" id="1888891.DSOL_3244"/>
<dbReference type="EMBL" id="MLBF01000027">
    <property type="protein sequence ID" value="OLN30112.1"/>
    <property type="molecule type" value="Genomic_DNA"/>
</dbReference>
<evidence type="ECO:0000313" key="1">
    <source>
        <dbReference type="EMBL" id="OLN30112.1"/>
    </source>
</evidence>
<dbReference type="RefSeq" id="WP_075365763.1">
    <property type="nucleotide sequence ID" value="NZ_MLBF01000027.1"/>
</dbReference>
<dbReference type="SUPFAM" id="SSF102405">
    <property type="entry name" value="MCP/YpsA-like"/>
    <property type="match status" value="1"/>
</dbReference>
<keyword evidence="2" id="KW-1185">Reference proteome</keyword>